<feature type="non-terminal residue" evidence="1">
    <location>
        <position position="1"/>
    </location>
</feature>
<accession>A0A6N2CG83</accession>
<comment type="caution">
    <text evidence="1">The sequence shown here is derived from an EMBL/GenBank/DDBJ whole genome shotgun (WGS) entry which is preliminary data.</text>
</comment>
<organism evidence="1">
    <name type="scientific">Solanum chilense</name>
    <name type="common">Tomato</name>
    <name type="synonym">Lycopersicon chilense</name>
    <dbReference type="NCBI Taxonomy" id="4083"/>
    <lineage>
        <taxon>Eukaryota</taxon>
        <taxon>Viridiplantae</taxon>
        <taxon>Streptophyta</taxon>
        <taxon>Embryophyta</taxon>
        <taxon>Tracheophyta</taxon>
        <taxon>Spermatophyta</taxon>
        <taxon>Magnoliopsida</taxon>
        <taxon>eudicotyledons</taxon>
        <taxon>Gunneridae</taxon>
        <taxon>Pentapetalae</taxon>
        <taxon>asterids</taxon>
        <taxon>lamiids</taxon>
        <taxon>Solanales</taxon>
        <taxon>Solanaceae</taxon>
        <taxon>Solanoideae</taxon>
        <taxon>Solaneae</taxon>
        <taxon>Solanum</taxon>
        <taxon>Solanum subgen. Lycopersicon</taxon>
    </lineage>
</organism>
<dbReference type="AlphaFoldDB" id="A0A6N2CG83"/>
<gene>
    <name evidence="1" type="ORF">EJD97_000612</name>
</gene>
<name>A0A6N2CG83_SOLCI</name>
<reference evidence="1" key="1">
    <citation type="submission" date="2019-05" db="EMBL/GenBank/DDBJ databases">
        <title>The de novo reference genome and transcriptome assemblies of the wild tomato species Solanum chilense.</title>
        <authorList>
            <person name="Stam R."/>
            <person name="Nosenko T."/>
            <person name="Hoerger A.C."/>
            <person name="Stephan W."/>
            <person name="Seidel M.A."/>
            <person name="Kuhn J.M.M."/>
            <person name="Haberer G."/>
            <person name="Tellier A."/>
        </authorList>
    </citation>
    <scope>NUCLEOTIDE SEQUENCE</scope>
    <source>
        <tissue evidence="1">Mature leaves</tissue>
    </source>
</reference>
<protein>
    <submittedName>
        <fullName evidence="1">Uncharacterized protein</fullName>
    </submittedName>
</protein>
<proteinExistence type="predicted"/>
<evidence type="ECO:0000313" key="1">
    <source>
        <dbReference type="EMBL" id="TMX05228.1"/>
    </source>
</evidence>
<dbReference type="EMBL" id="RXGB01000105">
    <property type="protein sequence ID" value="TMX05228.1"/>
    <property type="molecule type" value="Genomic_DNA"/>
</dbReference>
<sequence length="67" mass="7428">LSTGGRLRLVNAVLDALPMLSLFPIPLAIVQRLDKIRRSFLWQGNKEKSKNKVGLASGICNNTRPKL</sequence>